<dbReference type="GO" id="GO:0006537">
    <property type="term" value="P:glutamate biosynthetic process"/>
    <property type="evidence" value="ECO:0007669"/>
    <property type="project" value="InterPro"/>
</dbReference>
<organism evidence="5 6">
    <name type="scientific">Methylocystis echinoides</name>
    <dbReference type="NCBI Taxonomy" id="29468"/>
    <lineage>
        <taxon>Bacteria</taxon>
        <taxon>Pseudomonadati</taxon>
        <taxon>Pseudomonadota</taxon>
        <taxon>Alphaproteobacteria</taxon>
        <taxon>Hyphomicrobiales</taxon>
        <taxon>Methylocystaceae</taxon>
        <taxon>Methylocystis</taxon>
    </lineage>
</organism>
<dbReference type="PANTHER" id="PTHR43819:SF1">
    <property type="entry name" value="ARCHAEAL-TYPE GLUTAMATE SYNTHASE [NADPH]"/>
    <property type="match status" value="1"/>
</dbReference>
<evidence type="ECO:0000256" key="3">
    <source>
        <dbReference type="SAM" id="Phobius"/>
    </source>
</evidence>
<keyword evidence="3" id="KW-1133">Transmembrane helix</keyword>
<feature type="domain" description="Glutamate synthase" evidence="4">
    <location>
        <begin position="192"/>
        <end position="507"/>
    </location>
</feature>
<dbReference type="PANTHER" id="PTHR43819">
    <property type="entry name" value="ARCHAEAL-TYPE GLUTAMATE SYNTHASE [NADPH]"/>
    <property type="match status" value="1"/>
</dbReference>
<comment type="similarity">
    <text evidence="1 2">Belongs to the glutamate synthase family.</text>
</comment>
<dbReference type="AlphaFoldDB" id="A0A9W6GYM4"/>
<dbReference type="InterPro" id="IPR027283">
    <property type="entry name" value="YerD"/>
</dbReference>
<comment type="caution">
    <text evidence="5">The sequence shown here is derived from an EMBL/GenBank/DDBJ whole genome shotgun (WGS) entry which is preliminary data.</text>
</comment>
<dbReference type="EMBL" id="BSEC01000003">
    <property type="protein sequence ID" value="GLI95341.1"/>
    <property type="molecule type" value="Genomic_DNA"/>
</dbReference>
<dbReference type="GO" id="GO:0015930">
    <property type="term" value="F:glutamate synthase activity"/>
    <property type="evidence" value="ECO:0007669"/>
    <property type="project" value="InterPro"/>
</dbReference>
<proteinExistence type="inferred from homology"/>
<gene>
    <name evidence="5" type="primary">glt_2</name>
    <name evidence="5" type="ORF">LMG27198_43330</name>
</gene>
<dbReference type="Proteomes" id="UP001144323">
    <property type="component" value="Unassembled WGS sequence"/>
</dbReference>
<dbReference type="PIRSF" id="PIRSF006429">
    <property type="entry name" value="GOGAT_lg_2"/>
    <property type="match status" value="1"/>
</dbReference>
<evidence type="ECO:0000256" key="2">
    <source>
        <dbReference type="PIRNR" id="PIRNR006429"/>
    </source>
</evidence>
<accession>A0A9W6GYM4</accession>
<keyword evidence="3" id="KW-0472">Membrane</keyword>
<dbReference type="Pfam" id="PF01645">
    <property type="entry name" value="Glu_synthase"/>
    <property type="match status" value="1"/>
</dbReference>
<dbReference type="InterPro" id="IPR024188">
    <property type="entry name" value="GltB"/>
</dbReference>
<name>A0A9W6GYM4_9HYPH</name>
<dbReference type="SUPFAM" id="SSF51395">
    <property type="entry name" value="FMN-linked oxidoreductases"/>
    <property type="match status" value="1"/>
</dbReference>
<sequence>MPINPLAWRIIASQRRFVERFPSLPETITSMRYLLLPFTARYMAYAGAIIAAIALLPLSLTDPVYWLPFGSAVILASLGTRDLLQTRHSLLRNYPIVGHIRFLLEGIRPEIRQYFAESDIDTQPFSRSERTLAFERSKKTSDKFPFGTELDVNAPSFEWINHSIAPKPVAAEPFRTTVGGPGCLQPYSISVLNISAMSFGALSANAILALNLGARRGGFAHDAGEGGFSRYHREHGGDIILQVASGYFGCRTPDGRFSIERFAELANEPQIKMIEIKLSQGAKPGHGGVLPASKVSAEIALARGIALGRDCISPARHSEFSSPRGLLEYIERLRQLARGKPVGFKLCVGHPWEFLSICKAMLETGLYPDFIVVDGAEGGTGAGPLEFIDHVGMPLRDGLMFVHNALVGVNLRQHVKLGASGKIITAFDMARAMALGADWCNSARGFMFALGCIQSLRCHTDQCPVGVATQDPIRQRALVVSEKASRVESFHRETILALAELIAAAGLEHPAKLTPGHILKRTALGQVETFEQAYDFLEPGELLSGAKSPILRDAWSKARSDAFSLA</sequence>
<dbReference type="Gene3D" id="3.20.20.70">
    <property type="entry name" value="Aldolase class I"/>
    <property type="match status" value="1"/>
</dbReference>
<keyword evidence="3" id="KW-0812">Transmembrane</keyword>
<keyword evidence="6" id="KW-1185">Reference proteome</keyword>
<dbReference type="InterPro" id="IPR013785">
    <property type="entry name" value="Aldolase_TIM"/>
</dbReference>
<evidence type="ECO:0000259" key="4">
    <source>
        <dbReference type="Pfam" id="PF01645"/>
    </source>
</evidence>
<protein>
    <submittedName>
        <fullName evidence="5">FMN-binding glutamate synthase family protein</fullName>
    </submittedName>
</protein>
<feature type="transmembrane region" description="Helical" evidence="3">
    <location>
        <begin position="42"/>
        <end position="60"/>
    </location>
</feature>
<reference evidence="5" key="1">
    <citation type="journal article" date="2023" name="Int. J. Syst. Evol. Microbiol.">
        <title>Methylocystis iwaonis sp. nov., a type II methane-oxidizing bacterium from surface soil of a rice paddy field in Japan, and emended description of the genus Methylocystis (ex Whittenbury et al. 1970) Bowman et al. 1993.</title>
        <authorList>
            <person name="Kaise H."/>
            <person name="Sawadogo J.B."/>
            <person name="Alam M.S."/>
            <person name="Ueno C."/>
            <person name="Dianou D."/>
            <person name="Shinjo R."/>
            <person name="Asakawa S."/>
        </authorList>
    </citation>
    <scope>NUCLEOTIDE SEQUENCE</scope>
    <source>
        <strain evidence="5">LMG27198</strain>
    </source>
</reference>
<dbReference type="PIRSF" id="PIRSF500060">
    <property type="entry name" value="UCP500060"/>
    <property type="match status" value="1"/>
</dbReference>
<dbReference type="InterPro" id="IPR002932">
    <property type="entry name" value="Glu_synthdom"/>
</dbReference>
<evidence type="ECO:0000313" key="6">
    <source>
        <dbReference type="Proteomes" id="UP001144323"/>
    </source>
</evidence>
<evidence type="ECO:0000313" key="5">
    <source>
        <dbReference type="EMBL" id="GLI95341.1"/>
    </source>
</evidence>
<evidence type="ECO:0000256" key="1">
    <source>
        <dbReference type="ARBA" id="ARBA00009716"/>
    </source>
</evidence>
<dbReference type="CDD" id="cd02808">
    <property type="entry name" value="GltS_FMN"/>
    <property type="match status" value="1"/>
</dbReference>